<dbReference type="RefSeq" id="WP_196817076.1">
    <property type="nucleotide sequence ID" value="NZ_CP012850.1"/>
</dbReference>
<dbReference type="AlphaFoldDB" id="A0A654M5N0"/>
<dbReference type="Gene3D" id="2.60.40.420">
    <property type="entry name" value="Cupredoxins - blue copper proteins"/>
    <property type="match status" value="1"/>
</dbReference>
<sequence length="272" mass="29084">MDNKNNLSNIRLLLAIAGMLVLSGPILYVFSNNVFAQTNSTGSIDLQPNINAENIFNTKTMTLGNNIKNLVILIPDEGHHAAGEDNEARFLDQHFVPENAVINTGTTVQWFNGDVGHERTIEVKDTDGSTTFFNTGEIVDSQASNHITFSNPGAYNYEAEGDPGVTMTGSVTVGNIQSSVTPSSTAISSSSNSSNIDTVGILMVPTQNIDDYIQQITGAGITVDNTYDFKDLRGGQEGTGDTQTLIVWTTGGKDLGETLSFFSGLSSELPYS</sequence>
<protein>
    <submittedName>
        <fullName evidence="2">Plastocyanin</fullName>
    </submittedName>
</protein>
<keyword evidence="1" id="KW-0472">Membrane</keyword>
<dbReference type="Proteomes" id="UP000058925">
    <property type="component" value="Chromosome"/>
</dbReference>
<accession>A0A654M5N0</accession>
<organism evidence="2 3">
    <name type="scientific">Candidatus Nitrosocosmicus oleophilus</name>
    <dbReference type="NCBI Taxonomy" id="1353260"/>
    <lineage>
        <taxon>Archaea</taxon>
        <taxon>Nitrososphaerota</taxon>
        <taxon>Nitrososphaeria</taxon>
        <taxon>Nitrososphaerales</taxon>
        <taxon>Nitrososphaeraceae</taxon>
        <taxon>Candidatus Nitrosocosmicus</taxon>
    </lineage>
</organism>
<feature type="transmembrane region" description="Helical" evidence="1">
    <location>
        <begin position="12"/>
        <end position="30"/>
    </location>
</feature>
<gene>
    <name evidence="2" type="ORF">NMY3_00198</name>
</gene>
<reference evidence="3" key="1">
    <citation type="submission" date="2015-10" db="EMBL/GenBank/DDBJ databases">
        <title>Niche specialization of a soil ammonia-oxidizing archaeon, Candidatus Nitrosocosmicus oleophilus.</title>
        <authorList>
            <person name="Jung M.-Y."/>
            <person name="Rhee S.-K."/>
        </authorList>
    </citation>
    <scope>NUCLEOTIDE SEQUENCE [LARGE SCALE GENOMIC DNA]</scope>
    <source>
        <strain evidence="3">MY3</strain>
    </source>
</reference>
<evidence type="ECO:0000313" key="3">
    <source>
        <dbReference type="Proteomes" id="UP000058925"/>
    </source>
</evidence>
<name>A0A654M5N0_9ARCH</name>
<evidence type="ECO:0000313" key="2">
    <source>
        <dbReference type="EMBL" id="ALI34412.1"/>
    </source>
</evidence>
<dbReference type="KEGG" id="taa:NMY3_00198"/>
<dbReference type="EMBL" id="CP012850">
    <property type="protein sequence ID" value="ALI34412.1"/>
    <property type="molecule type" value="Genomic_DNA"/>
</dbReference>
<dbReference type="GeneID" id="60420402"/>
<evidence type="ECO:0000256" key="1">
    <source>
        <dbReference type="SAM" id="Phobius"/>
    </source>
</evidence>
<keyword evidence="1" id="KW-0812">Transmembrane</keyword>
<keyword evidence="1" id="KW-1133">Transmembrane helix</keyword>
<dbReference type="SUPFAM" id="SSF49503">
    <property type="entry name" value="Cupredoxins"/>
    <property type="match status" value="1"/>
</dbReference>
<dbReference type="OrthoDB" id="11067at2157"/>
<dbReference type="InterPro" id="IPR008972">
    <property type="entry name" value="Cupredoxin"/>
</dbReference>
<proteinExistence type="predicted"/>
<keyword evidence="3" id="KW-1185">Reference proteome</keyword>